<proteinExistence type="predicted"/>
<evidence type="ECO:0000313" key="2">
    <source>
        <dbReference type="EMBL" id="TNN61828.1"/>
    </source>
</evidence>
<keyword evidence="3" id="KW-1185">Reference proteome</keyword>
<gene>
    <name evidence="2" type="ORF">EYF80_027945</name>
</gene>
<name>A0A4Z2H7B9_9TELE</name>
<dbReference type="EMBL" id="SRLO01000307">
    <property type="protein sequence ID" value="TNN61828.1"/>
    <property type="molecule type" value="Genomic_DNA"/>
</dbReference>
<evidence type="ECO:0000256" key="1">
    <source>
        <dbReference type="SAM" id="MobiDB-lite"/>
    </source>
</evidence>
<evidence type="ECO:0000313" key="3">
    <source>
        <dbReference type="Proteomes" id="UP000314294"/>
    </source>
</evidence>
<organism evidence="2 3">
    <name type="scientific">Liparis tanakae</name>
    <name type="common">Tanaka's snailfish</name>
    <dbReference type="NCBI Taxonomy" id="230148"/>
    <lineage>
        <taxon>Eukaryota</taxon>
        <taxon>Metazoa</taxon>
        <taxon>Chordata</taxon>
        <taxon>Craniata</taxon>
        <taxon>Vertebrata</taxon>
        <taxon>Euteleostomi</taxon>
        <taxon>Actinopterygii</taxon>
        <taxon>Neopterygii</taxon>
        <taxon>Teleostei</taxon>
        <taxon>Neoteleostei</taxon>
        <taxon>Acanthomorphata</taxon>
        <taxon>Eupercaria</taxon>
        <taxon>Perciformes</taxon>
        <taxon>Cottioidei</taxon>
        <taxon>Cottales</taxon>
        <taxon>Liparidae</taxon>
        <taxon>Liparis</taxon>
    </lineage>
</organism>
<reference evidence="2 3" key="1">
    <citation type="submission" date="2019-03" db="EMBL/GenBank/DDBJ databases">
        <title>First draft genome of Liparis tanakae, snailfish: a comprehensive survey of snailfish specific genes.</title>
        <authorList>
            <person name="Kim W."/>
            <person name="Song I."/>
            <person name="Jeong J.-H."/>
            <person name="Kim D."/>
            <person name="Kim S."/>
            <person name="Ryu S."/>
            <person name="Song J.Y."/>
            <person name="Lee S.K."/>
        </authorList>
    </citation>
    <scope>NUCLEOTIDE SEQUENCE [LARGE SCALE GENOMIC DNA]</scope>
    <source>
        <tissue evidence="2">Muscle</tissue>
    </source>
</reference>
<sequence length="232" mass="25262">MESCETSTIHQADGGREEEWAESQQGSGAAVILFILHAFSVLLFPCTARRPRIRLSIVGPAVSPLPYLLKMLPLLVSWADSRAQRRGLLPQSSNCLIPLVTAGILSCPNLLTNLVNSAQLTNQTKLSIVKNTSRAKGVGVSVPYILATETVFLTSILCPTSTKAQVGWKAPVPQAYSRRERASRSETQQPKRQQEVLGPDEEAASLFVQQQSAEAARTLQLEPPHAVELLQL</sequence>
<feature type="region of interest" description="Disordered" evidence="1">
    <location>
        <begin position="177"/>
        <end position="200"/>
    </location>
</feature>
<comment type="caution">
    <text evidence="2">The sequence shown here is derived from an EMBL/GenBank/DDBJ whole genome shotgun (WGS) entry which is preliminary data.</text>
</comment>
<protein>
    <submittedName>
        <fullName evidence="2">Uncharacterized protein</fullName>
    </submittedName>
</protein>
<dbReference type="Proteomes" id="UP000314294">
    <property type="component" value="Unassembled WGS sequence"/>
</dbReference>
<accession>A0A4Z2H7B9</accession>
<dbReference type="AlphaFoldDB" id="A0A4Z2H7B9"/>